<sequence length="210" mass="24480">MSEIQNNTFTCPQCGEDGPLQMWTSINVAHDPDARRRIEDLSVFEWTCPNCKKTALVLHPCLYHDPANEFMVWFAPDGEVAEDTRDFSQLNDYTLRTTKTPNEFREKINILERHLDDRALELTKLILIMQLSRDNVDVVDVVFHSIDTSGRFVFVLVHPDGVEQYLRLPPETYQKFANDVRDYLYTPARGFQTIDLNWAKDSLELLKDMH</sequence>
<organism evidence="2 3">
    <name type="scientific">Butyricicoccus intestinisimiae</name>
    <dbReference type="NCBI Taxonomy" id="2841509"/>
    <lineage>
        <taxon>Bacteria</taxon>
        <taxon>Bacillati</taxon>
        <taxon>Bacillota</taxon>
        <taxon>Clostridia</taxon>
        <taxon>Eubacteriales</taxon>
        <taxon>Butyricicoccaceae</taxon>
        <taxon>Butyricicoccus</taxon>
    </lineage>
</organism>
<feature type="domain" description="CpXC" evidence="1">
    <location>
        <begin position="10"/>
        <end position="124"/>
    </location>
</feature>
<dbReference type="RefSeq" id="WP_216470177.1">
    <property type="nucleotide sequence ID" value="NZ_JAHLQI010000003.1"/>
</dbReference>
<dbReference type="Pfam" id="PF14353">
    <property type="entry name" value="CpXC"/>
    <property type="match status" value="1"/>
</dbReference>
<gene>
    <name evidence="2" type="ORF">KQI75_07815</name>
</gene>
<evidence type="ECO:0000313" key="3">
    <source>
        <dbReference type="Proteomes" id="UP000783588"/>
    </source>
</evidence>
<dbReference type="Proteomes" id="UP000783588">
    <property type="component" value="Unassembled WGS sequence"/>
</dbReference>
<dbReference type="InterPro" id="IPR025682">
    <property type="entry name" value="CpXC_dom"/>
</dbReference>
<name>A0ABS6ETS1_9FIRM</name>
<comment type="caution">
    <text evidence="2">The sequence shown here is derived from an EMBL/GenBank/DDBJ whole genome shotgun (WGS) entry which is preliminary data.</text>
</comment>
<proteinExistence type="predicted"/>
<evidence type="ECO:0000313" key="2">
    <source>
        <dbReference type="EMBL" id="MBU5490526.1"/>
    </source>
</evidence>
<accession>A0ABS6ETS1</accession>
<reference evidence="2 3" key="1">
    <citation type="submission" date="2021-06" db="EMBL/GenBank/DDBJ databases">
        <authorList>
            <person name="Sun Q."/>
            <person name="Li D."/>
        </authorList>
    </citation>
    <scope>NUCLEOTIDE SEQUENCE [LARGE SCALE GENOMIC DNA]</scope>
    <source>
        <strain evidence="2 3">MSJd-7</strain>
    </source>
</reference>
<keyword evidence="3" id="KW-1185">Reference proteome</keyword>
<evidence type="ECO:0000259" key="1">
    <source>
        <dbReference type="Pfam" id="PF14353"/>
    </source>
</evidence>
<protein>
    <submittedName>
        <fullName evidence="2">CpXC domain-containing protein</fullName>
    </submittedName>
</protein>
<dbReference type="EMBL" id="JAHLQI010000003">
    <property type="protein sequence ID" value="MBU5490526.1"/>
    <property type="molecule type" value="Genomic_DNA"/>
</dbReference>